<name>A0A7W3XTE4_9BACL</name>
<dbReference type="PANTHER" id="PTHR10587:SF125">
    <property type="entry name" value="POLYSACCHARIDE DEACETYLASE YHEN-RELATED"/>
    <property type="match status" value="1"/>
</dbReference>
<dbReference type="SUPFAM" id="SSF55383">
    <property type="entry name" value="Copper amine oxidase, domain N"/>
    <property type="match status" value="1"/>
</dbReference>
<dbReference type="CDD" id="cd10944">
    <property type="entry name" value="CE4_SmPgdA_like"/>
    <property type="match status" value="1"/>
</dbReference>
<dbReference type="PANTHER" id="PTHR10587">
    <property type="entry name" value="GLYCOSYL TRANSFERASE-RELATED"/>
    <property type="match status" value="1"/>
</dbReference>
<dbReference type="Pfam" id="PF01522">
    <property type="entry name" value="Polysacc_deac_1"/>
    <property type="match status" value="1"/>
</dbReference>
<sequence>MKRNCTISQLLLRSILIMMLVITVVSDISTASSSGSLSASASSHSVNRAAAPVSLDAVGTGVPTFERSIAKTAVAKKSSNEKIVYLTFDDGPSKLTDQVLDILKKENAAATFFVLGEHAKHSPEVIYRIVDAGHAIGNHSFDHEYDDLYSNFTHFWGQIKATEEVLKEIIGVRPELVRAPGGTYGHFDETYFNLLEQGGYKVFDWDVDSGDSKRRGVPASEIVKNVTSTKLKNEMIVLMHDGTGHAETVKALPEIIKFYKKHGYTFRALSTEQSPVQFHISPSVKNKGRNSPSLAWVQKNVVPNADLFGPGQSLVLEAAGVETRLDPGEYSLRNGQYQVPIRTVMERLGAQVKWDQSNRTAVIVWGDVRIIIDTKRETITGEQGESSARKGPVAINHDKSSLWIPLRTLLESSGQTIVSVAASQKERRVKAQ</sequence>
<evidence type="ECO:0000259" key="1">
    <source>
        <dbReference type="PROSITE" id="PS51677"/>
    </source>
</evidence>
<dbReference type="EMBL" id="JACJIP010000031">
    <property type="protein sequence ID" value="MBA9087516.1"/>
    <property type="molecule type" value="Genomic_DNA"/>
</dbReference>
<dbReference type="Proteomes" id="UP000567067">
    <property type="component" value="Unassembled WGS sequence"/>
</dbReference>
<dbReference type="PROSITE" id="PS51677">
    <property type="entry name" value="NODB"/>
    <property type="match status" value="1"/>
</dbReference>
<protein>
    <submittedName>
        <fullName evidence="2">Peptidoglycan/xylan/chitin deacetylase (PgdA/CDA1 family)</fullName>
    </submittedName>
</protein>
<dbReference type="InterPro" id="IPR002509">
    <property type="entry name" value="NODB_dom"/>
</dbReference>
<proteinExistence type="predicted"/>
<dbReference type="InterPro" id="IPR011330">
    <property type="entry name" value="Glyco_hydro/deAcase_b/a-brl"/>
</dbReference>
<keyword evidence="3" id="KW-1185">Reference proteome</keyword>
<dbReference type="Pfam" id="PF07833">
    <property type="entry name" value="Cu_amine_oxidN1"/>
    <property type="match status" value="1"/>
</dbReference>
<gene>
    <name evidence="2" type="ORF">FHR92_004001</name>
</gene>
<dbReference type="InterPro" id="IPR012854">
    <property type="entry name" value="Cu_amine_oxidase-like_N"/>
</dbReference>
<evidence type="ECO:0000313" key="2">
    <source>
        <dbReference type="EMBL" id="MBA9087516.1"/>
    </source>
</evidence>
<dbReference type="RefSeq" id="WP_182538451.1">
    <property type="nucleotide sequence ID" value="NZ_JACJIP010000031.1"/>
</dbReference>
<dbReference type="Gene3D" id="3.30.457.10">
    <property type="entry name" value="Copper amine oxidase-like, N-terminal domain"/>
    <property type="match status" value="1"/>
</dbReference>
<dbReference type="GO" id="GO:0016810">
    <property type="term" value="F:hydrolase activity, acting on carbon-nitrogen (but not peptide) bonds"/>
    <property type="evidence" value="ECO:0007669"/>
    <property type="project" value="InterPro"/>
</dbReference>
<organism evidence="2 3">
    <name type="scientific">Fontibacillus solani</name>
    <dbReference type="NCBI Taxonomy" id="1572857"/>
    <lineage>
        <taxon>Bacteria</taxon>
        <taxon>Bacillati</taxon>
        <taxon>Bacillota</taxon>
        <taxon>Bacilli</taxon>
        <taxon>Bacillales</taxon>
        <taxon>Paenibacillaceae</taxon>
        <taxon>Fontibacillus</taxon>
    </lineage>
</organism>
<dbReference type="Gene3D" id="3.20.20.370">
    <property type="entry name" value="Glycoside hydrolase/deacetylase"/>
    <property type="match status" value="1"/>
</dbReference>
<evidence type="ECO:0000313" key="3">
    <source>
        <dbReference type="Proteomes" id="UP000567067"/>
    </source>
</evidence>
<dbReference type="InterPro" id="IPR036582">
    <property type="entry name" value="Mao_N_sf"/>
</dbReference>
<feature type="domain" description="NodB homology" evidence="1">
    <location>
        <begin position="82"/>
        <end position="267"/>
    </location>
</feature>
<dbReference type="AlphaFoldDB" id="A0A7W3XTE4"/>
<reference evidence="2 3" key="1">
    <citation type="submission" date="2020-08" db="EMBL/GenBank/DDBJ databases">
        <title>Genomic Encyclopedia of Type Strains, Phase III (KMG-III): the genomes of soil and plant-associated and newly described type strains.</title>
        <authorList>
            <person name="Whitman W."/>
        </authorList>
    </citation>
    <scope>NUCLEOTIDE SEQUENCE [LARGE SCALE GENOMIC DNA]</scope>
    <source>
        <strain evidence="2 3">CECT 8693</strain>
    </source>
</reference>
<accession>A0A7W3XTE4</accession>
<dbReference type="SUPFAM" id="SSF88713">
    <property type="entry name" value="Glycoside hydrolase/deacetylase"/>
    <property type="match status" value="1"/>
</dbReference>
<dbReference type="InterPro" id="IPR050248">
    <property type="entry name" value="Polysacc_deacetylase_ArnD"/>
</dbReference>
<comment type="caution">
    <text evidence="2">The sequence shown here is derived from an EMBL/GenBank/DDBJ whole genome shotgun (WGS) entry which is preliminary data.</text>
</comment>
<dbReference type="GO" id="GO:0005975">
    <property type="term" value="P:carbohydrate metabolic process"/>
    <property type="evidence" value="ECO:0007669"/>
    <property type="project" value="InterPro"/>
</dbReference>